<sequence>MVSEGDKPGDGMDSWMEQRVPNQRQLFMLWDVSYIHSLELLLIEEGHQDRLQFEEDIREIERTCEKMKTLLDVPSMFGSRKGFL</sequence>
<dbReference type="EMBL" id="BPLR01015989">
    <property type="protein sequence ID" value="GIY80270.1"/>
    <property type="molecule type" value="Genomic_DNA"/>
</dbReference>
<organism evidence="1 2">
    <name type="scientific">Caerostris extrusa</name>
    <name type="common">Bark spider</name>
    <name type="synonym">Caerostris bankana</name>
    <dbReference type="NCBI Taxonomy" id="172846"/>
    <lineage>
        <taxon>Eukaryota</taxon>
        <taxon>Metazoa</taxon>
        <taxon>Ecdysozoa</taxon>
        <taxon>Arthropoda</taxon>
        <taxon>Chelicerata</taxon>
        <taxon>Arachnida</taxon>
        <taxon>Araneae</taxon>
        <taxon>Araneomorphae</taxon>
        <taxon>Entelegynae</taxon>
        <taxon>Araneoidea</taxon>
        <taxon>Araneidae</taxon>
        <taxon>Caerostris</taxon>
    </lineage>
</organism>
<gene>
    <name evidence="1" type="ORF">CEXT_262761</name>
</gene>
<evidence type="ECO:0000313" key="1">
    <source>
        <dbReference type="EMBL" id="GIY80270.1"/>
    </source>
</evidence>
<name>A0AAV4WDW4_CAEEX</name>
<proteinExistence type="predicted"/>
<keyword evidence="2" id="KW-1185">Reference proteome</keyword>
<dbReference type="AlphaFoldDB" id="A0AAV4WDW4"/>
<accession>A0AAV4WDW4</accession>
<protein>
    <submittedName>
        <fullName evidence="1">Uncharacterized protein</fullName>
    </submittedName>
</protein>
<evidence type="ECO:0000313" key="2">
    <source>
        <dbReference type="Proteomes" id="UP001054945"/>
    </source>
</evidence>
<reference evidence="1 2" key="1">
    <citation type="submission" date="2021-06" db="EMBL/GenBank/DDBJ databases">
        <title>Caerostris extrusa draft genome.</title>
        <authorList>
            <person name="Kono N."/>
            <person name="Arakawa K."/>
        </authorList>
    </citation>
    <scope>NUCLEOTIDE SEQUENCE [LARGE SCALE GENOMIC DNA]</scope>
</reference>
<dbReference type="Proteomes" id="UP001054945">
    <property type="component" value="Unassembled WGS sequence"/>
</dbReference>
<comment type="caution">
    <text evidence="1">The sequence shown here is derived from an EMBL/GenBank/DDBJ whole genome shotgun (WGS) entry which is preliminary data.</text>
</comment>